<dbReference type="AlphaFoldDB" id="A0A9P6M4Z5"/>
<dbReference type="InterPro" id="IPR056136">
    <property type="entry name" value="DUF7719"/>
</dbReference>
<evidence type="ECO:0000313" key="4">
    <source>
        <dbReference type="EMBL" id="KAF9965693.1"/>
    </source>
</evidence>
<reference evidence="4" key="1">
    <citation type="journal article" date="2020" name="Fungal Divers.">
        <title>Resolving the Mortierellaceae phylogeny through synthesis of multi-gene phylogenetics and phylogenomics.</title>
        <authorList>
            <person name="Vandepol N."/>
            <person name="Liber J."/>
            <person name="Desiro A."/>
            <person name="Na H."/>
            <person name="Kennedy M."/>
            <person name="Barry K."/>
            <person name="Grigoriev I.V."/>
            <person name="Miller A.N."/>
            <person name="O'Donnell K."/>
            <person name="Stajich J.E."/>
            <person name="Bonito G."/>
        </authorList>
    </citation>
    <scope>NUCLEOTIDE SEQUENCE</scope>
    <source>
        <strain evidence="4">CK1249</strain>
    </source>
</reference>
<feature type="transmembrane region" description="Helical" evidence="2">
    <location>
        <begin position="189"/>
        <end position="207"/>
    </location>
</feature>
<dbReference type="Proteomes" id="UP000738359">
    <property type="component" value="Unassembled WGS sequence"/>
</dbReference>
<dbReference type="PANTHER" id="PTHR37846:SF1">
    <property type="entry name" value="DEACETYLASE-LIKE PROTEIN"/>
    <property type="match status" value="1"/>
</dbReference>
<dbReference type="EMBL" id="JAAAHY010000230">
    <property type="protein sequence ID" value="KAF9965693.1"/>
    <property type="molecule type" value="Genomic_DNA"/>
</dbReference>
<feature type="region of interest" description="Disordered" evidence="1">
    <location>
        <begin position="1"/>
        <end position="119"/>
    </location>
</feature>
<proteinExistence type="predicted"/>
<dbReference type="OrthoDB" id="5597489at2759"/>
<accession>A0A9P6M4Z5</accession>
<evidence type="ECO:0000259" key="3">
    <source>
        <dbReference type="Pfam" id="PF24841"/>
    </source>
</evidence>
<feature type="compositionally biased region" description="Acidic residues" evidence="1">
    <location>
        <begin position="44"/>
        <end position="81"/>
    </location>
</feature>
<evidence type="ECO:0000256" key="2">
    <source>
        <dbReference type="SAM" id="Phobius"/>
    </source>
</evidence>
<comment type="caution">
    <text evidence="4">The sequence shown here is derived from an EMBL/GenBank/DDBJ whole genome shotgun (WGS) entry which is preliminary data.</text>
</comment>
<keyword evidence="2" id="KW-0472">Membrane</keyword>
<dbReference type="Pfam" id="PF24841">
    <property type="entry name" value="DUF7719"/>
    <property type="match status" value="1"/>
</dbReference>
<dbReference type="PANTHER" id="PTHR37846">
    <property type="entry name" value="YALI0B21296P"/>
    <property type="match status" value="1"/>
</dbReference>
<keyword evidence="2" id="KW-0812">Transmembrane</keyword>
<name>A0A9P6M4Z5_MORAP</name>
<organism evidence="4 5">
    <name type="scientific">Mortierella alpina</name>
    <name type="common">Oleaginous fungus</name>
    <name type="synonym">Mortierella renispora</name>
    <dbReference type="NCBI Taxonomy" id="64518"/>
    <lineage>
        <taxon>Eukaryota</taxon>
        <taxon>Fungi</taxon>
        <taxon>Fungi incertae sedis</taxon>
        <taxon>Mucoromycota</taxon>
        <taxon>Mortierellomycotina</taxon>
        <taxon>Mortierellomycetes</taxon>
        <taxon>Mortierellales</taxon>
        <taxon>Mortierellaceae</taxon>
        <taxon>Mortierella</taxon>
    </lineage>
</organism>
<evidence type="ECO:0000313" key="5">
    <source>
        <dbReference type="Proteomes" id="UP000738359"/>
    </source>
</evidence>
<feature type="transmembrane region" description="Helical" evidence="2">
    <location>
        <begin position="160"/>
        <end position="177"/>
    </location>
</feature>
<feature type="domain" description="DUF7719" evidence="3">
    <location>
        <begin position="188"/>
        <end position="252"/>
    </location>
</feature>
<evidence type="ECO:0000256" key="1">
    <source>
        <dbReference type="SAM" id="MobiDB-lite"/>
    </source>
</evidence>
<sequence length="256" mass="29074">MTGQKAALKDDQGISSSVKGATKSITQRNSSASSSKPESQKQQDEEEEDEEEEFDLEEDDDDEDSENDSDASDSSDIDDIPDPEKWRIIKESGIMEQVKAGDESQRLGNKRRHHRQHDDDKDRDYVFEGIFFSIPTTCLFVVMDILVHRQFGEEYGASNIFHKVIKVFPVILFMVYFSNKSKNSKFTQAVMFATSVVCGCYFLHTMFRSPAMGIMLRAPGIITILVYCIVQLNLLPAFISLALCGLYYKFGNVKYH</sequence>
<keyword evidence="5" id="KW-1185">Reference proteome</keyword>
<gene>
    <name evidence="4" type="ORF">BGZ70_004327</name>
</gene>
<feature type="compositionally biased region" description="Polar residues" evidence="1">
    <location>
        <begin position="13"/>
        <end position="29"/>
    </location>
</feature>
<protein>
    <recommendedName>
        <fullName evidence="3">DUF7719 domain-containing protein</fullName>
    </recommendedName>
</protein>
<feature type="transmembrane region" description="Helical" evidence="2">
    <location>
        <begin position="219"/>
        <end position="248"/>
    </location>
</feature>
<feature type="transmembrane region" description="Helical" evidence="2">
    <location>
        <begin position="125"/>
        <end position="148"/>
    </location>
</feature>
<keyword evidence="2" id="KW-1133">Transmembrane helix</keyword>